<gene>
    <name evidence="2" type="ORF">GCM10025883_04590</name>
</gene>
<evidence type="ECO:0000256" key="1">
    <source>
        <dbReference type="SAM" id="MobiDB-lite"/>
    </source>
</evidence>
<accession>A0ABQ6INW6</accession>
<dbReference type="RefSeq" id="WP_284302482.1">
    <property type="nucleotide sequence ID" value="NZ_BSUO01000001.1"/>
</dbReference>
<evidence type="ECO:0000313" key="2">
    <source>
        <dbReference type="EMBL" id="GMA38414.1"/>
    </source>
</evidence>
<proteinExistence type="predicted"/>
<dbReference type="Proteomes" id="UP001157126">
    <property type="component" value="Unassembled WGS sequence"/>
</dbReference>
<feature type="region of interest" description="Disordered" evidence="1">
    <location>
        <begin position="1"/>
        <end position="27"/>
    </location>
</feature>
<comment type="caution">
    <text evidence="2">The sequence shown here is derived from an EMBL/GenBank/DDBJ whole genome shotgun (WGS) entry which is preliminary data.</text>
</comment>
<protein>
    <submittedName>
        <fullName evidence="2">Uncharacterized protein</fullName>
    </submittedName>
</protein>
<sequence>MPRVRTSGRSPSPQIGADPITSAESPAQQAWHTVTLVTSGLPAPARRFVRAT</sequence>
<dbReference type="EMBL" id="BSUO01000001">
    <property type="protein sequence ID" value="GMA38414.1"/>
    <property type="molecule type" value="Genomic_DNA"/>
</dbReference>
<reference evidence="3" key="1">
    <citation type="journal article" date="2019" name="Int. J. Syst. Evol. Microbiol.">
        <title>The Global Catalogue of Microorganisms (GCM) 10K type strain sequencing project: providing services to taxonomists for standard genome sequencing and annotation.</title>
        <authorList>
            <consortium name="The Broad Institute Genomics Platform"/>
            <consortium name="The Broad Institute Genome Sequencing Center for Infectious Disease"/>
            <person name="Wu L."/>
            <person name="Ma J."/>
        </authorList>
    </citation>
    <scope>NUCLEOTIDE SEQUENCE [LARGE SCALE GENOMIC DNA]</scope>
    <source>
        <strain evidence="3">NBRC 113072</strain>
    </source>
</reference>
<name>A0ABQ6INW6_9MICO</name>
<keyword evidence="3" id="KW-1185">Reference proteome</keyword>
<evidence type="ECO:0000313" key="3">
    <source>
        <dbReference type="Proteomes" id="UP001157126"/>
    </source>
</evidence>
<organism evidence="2 3">
    <name type="scientific">Mobilicoccus caccae</name>
    <dbReference type="NCBI Taxonomy" id="1859295"/>
    <lineage>
        <taxon>Bacteria</taxon>
        <taxon>Bacillati</taxon>
        <taxon>Actinomycetota</taxon>
        <taxon>Actinomycetes</taxon>
        <taxon>Micrococcales</taxon>
        <taxon>Dermatophilaceae</taxon>
        <taxon>Mobilicoccus</taxon>
    </lineage>
</organism>